<dbReference type="InterPro" id="IPR011250">
    <property type="entry name" value="OMP/PagP_B-barrel"/>
</dbReference>
<dbReference type="Gene3D" id="2.40.160.20">
    <property type="match status" value="1"/>
</dbReference>
<keyword evidence="3" id="KW-0732">Signal</keyword>
<name>A0A7Y0RC01_9GAMM</name>
<keyword evidence="2" id="KW-0812">Transmembrane</keyword>
<dbReference type="SUPFAM" id="SSF56925">
    <property type="entry name" value="OMPA-like"/>
    <property type="match status" value="1"/>
</dbReference>
<feature type="chain" id="PRO_5031116813" evidence="3">
    <location>
        <begin position="23"/>
        <end position="200"/>
    </location>
</feature>
<dbReference type="InterPro" id="IPR000498">
    <property type="entry name" value="OmpA-like_TM_dom"/>
</dbReference>
<accession>A0A7Y0RC01</accession>
<dbReference type="GO" id="GO:0015288">
    <property type="term" value="F:porin activity"/>
    <property type="evidence" value="ECO:0007669"/>
    <property type="project" value="UniProtKB-KW"/>
</dbReference>
<comment type="caution">
    <text evidence="5">The sequence shown here is derived from an EMBL/GenBank/DDBJ whole genome shotgun (WGS) entry which is preliminary data.</text>
</comment>
<dbReference type="Proteomes" id="UP000567186">
    <property type="component" value="Unassembled WGS sequence"/>
</dbReference>
<dbReference type="GO" id="GO:0009279">
    <property type="term" value="C:cell outer membrane"/>
    <property type="evidence" value="ECO:0007669"/>
    <property type="project" value="InterPro"/>
</dbReference>
<reference evidence="5 6" key="1">
    <citation type="submission" date="2020-04" db="EMBL/GenBank/DDBJ databases">
        <title>Marinobacter oceani sp. nov., isolated from marine solar saltern.</title>
        <authorList>
            <person name="Chen X.-Y."/>
        </authorList>
    </citation>
    <scope>NUCLEOTIDE SEQUENCE [LARGE SCALE GENOMIC DNA]</scope>
    <source>
        <strain evidence="5 6">W62</strain>
    </source>
</reference>
<keyword evidence="2" id="KW-0813">Transport</keyword>
<evidence type="ECO:0000313" key="6">
    <source>
        <dbReference type="Proteomes" id="UP000567186"/>
    </source>
</evidence>
<comment type="similarity">
    <text evidence="1">Belongs to the outer membrane OOP (TC 1.B.6) superfamily. OmpA family.</text>
</comment>
<dbReference type="EMBL" id="JABCKY010000001">
    <property type="protein sequence ID" value="NMT63439.1"/>
    <property type="molecule type" value="Genomic_DNA"/>
</dbReference>
<gene>
    <name evidence="5" type="ORF">HIU99_07475</name>
</gene>
<sequence length="200" mass="21238">MKLNKSALLLSIATMASVPALAAEARPGYIGISAGQATVEDFCGGGESSCDDSAGTFRVHGGTELNNFANLEFGYRYIDDVEASGVISGVGVAISVNGHFVDTTLQLGMPESGPFKVFTKAGLMLWRLNYEAAASNGFQTFSVSDDDTGVAFRTGLGISYDVSESVRLRADWDYLVNIGDEDELGETDINVFSVGPEFKF</sequence>
<evidence type="ECO:0000259" key="4">
    <source>
        <dbReference type="Pfam" id="PF01389"/>
    </source>
</evidence>
<dbReference type="OrthoDB" id="6363382at2"/>
<evidence type="ECO:0000256" key="1">
    <source>
        <dbReference type="ARBA" id="ARBA00005710"/>
    </source>
</evidence>
<organism evidence="5 6">
    <name type="scientific">Marinobacter orientalis</name>
    <dbReference type="NCBI Taxonomy" id="1928859"/>
    <lineage>
        <taxon>Bacteria</taxon>
        <taxon>Pseudomonadati</taxon>
        <taxon>Pseudomonadota</taxon>
        <taxon>Gammaproteobacteria</taxon>
        <taxon>Pseudomonadales</taxon>
        <taxon>Marinobacteraceae</taxon>
        <taxon>Marinobacter</taxon>
    </lineage>
</organism>
<dbReference type="RefSeq" id="WP_135955860.1">
    <property type="nucleotide sequence ID" value="NZ_JABCKY010000001.1"/>
</dbReference>
<dbReference type="AlphaFoldDB" id="A0A7Y0RC01"/>
<feature type="signal peptide" evidence="3">
    <location>
        <begin position="1"/>
        <end position="22"/>
    </location>
</feature>
<evidence type="ECO:0000256" key="2">
    <source>
        <dbReference type="ARBA" id="ARBA00023114"/>
    </source>
</evidence>
<evidence type="ECO:0000256" key="3">
    <source>
        <dbReference type="SAM" id="SignalP"/>
    </source>
</evidence>
<keyword evidence="2" id="KW-0406">Ion transport</keyword>
<dbReference type="GO" id="GO:0046930">
    <property type="term" value="C:pore complex"/>
    <property type="evidence" value="ECO:0007669"/>
    <property type="project" value="UniProtKB-KW"/>
</dbReference>
<keyword evidence="2" id="KW-0626">Porin</keyword>
<evidence type="ECO:0000313" key="5">
    <source>
        <dbReference type="EMBL" id="NMT63439.1"/>
    </source>
</evidence>
<protein>
    <submittedName>
        <fullName evidence="5">Outer membrane beta-barrel protein</fullName>
    </submittedName>
</protein>
<dbReference type="Pfam" id="PF01389">
    <property type="entry name" value="OmpA_membrane"/>
    <property type="match status" value="1"/>
</dbReference>
<proteinExistence type="inferred from homology"/>
<feature type="domain" description="Outer membrane protein OmpA-like transmembrane" evidence="4">
    <location>
        <begin position="29"/>
        <end position="200"/>
    </location>
</feature>
<keyword evidence="6" id="KW-1185">Reference proteome</keyword>